<feature type="region of interest" description="Disordered" evidence="1">
    <location>
        <begin position="1"/>
        <end position="28"/>
    </location>
</feature>
<name>A0A9Q3E1J0_9BASI</name>
<evidence type="ECO:0000313" key="2">
    <source>
        <dbReference type="EMBL" id="MBW0514246.1"/>
    </source>
</evidence>
<dbReference type="EMBL" id="AVOT02023900">
    <property type="protein sequence ID" value="MBW0514246.1"/>
    <property type="molecule type" value="Genomic_DNA"/>
</dbReference>
<feature type="compositionally biased region" description="Acidic residues" evidence="1">
    <location>
        <begin position="87"/>
        <end position="104"/>
    </location>
</feature>
<feature type="region of interest" description="Disordered" evidence="1">
    <location>
        <begin position="44"/>
        <end position="112"/>
    </location>
</feature>
<sequence>MPVQNSPPAIQTRSQARDQAVLPPTPKVPLFWTSEAPQLRAHLDTGPVMEGGAPSIQEGRGLRRSSSFSGVVGTFPGISWTTFKDPGEDDTEHEKFVEEEESDSTEAASTPVGHFKVLYDQL</sequence>
<organism evidence="2 3">
    <name type="scientific">Austropuccinia psidii MF-1</name>
    <dbReference type="NCBI Taxonomy" id="1389203"/>
    <lineage>
        <taxon>Eukaryota</taxon>
        <taxon>Fungi</taxon>
        <taxon>Dikarya</taxon>
        <taxon>Basidiomycota</taxon>
        <taxon>Pucciniomycotina</taxon>
        <taxon>Pucciniomycetes</taxon>
        <taxon>Pucciniales</taxon>
        <taxon>Sphaerophragmiaceae</taxon>
        <taxon>Austropuccinia</taxon>
    </lineage>
</organism>
<dbReference type="Proteomes" id="UP000765509">
    <property type="component" value="Unassembled WGS sequence"/>
</dbReference>
<comment type="caution">
    <text evidence="2">The sequence shown here is derived from an EMBL/GenBank/DDBJ whole genome shotgun (WGS) entry which is preliminary data.</text>
</comment>
<feature type="compositionally biased region" description="Polar residues" evidence="1">
    <location>
        <begin position="1"/>
        <end position="14"/>
    </location>
</feature>
<keyword evidence="3" id="KW-1185">Reference proteome</keyword>
<reference evidence="2" key="1">
    <citation type="submission" date="2021-03" db="EMBL/GenBank/DDBJ databases">
        <title>Draft genome sequence of rust myrtle Austropuccinia psidii MF-1, a brazilian biotype.</title>
        <authorList>
            <person name="Quecine M.C."/>
            <person name="Pachon D.M.R."/>
            <person name="Bonatelli M.L."/>
            <person name="Correr F.H."/>
            <person name="Franceschini L.M."/>
            <person name="Leite T.F."/>
            <person name="Margarido G.R.A."/>
            <person name="Almeida C.A."/>
            <person name="Ferrarezi J.A."/>
            <person name="Labate C.A."/>
        </authorList>
    </citation>
    <scope>NUCLEOTIDE SEQUENCE</scope>
    <source>
        <strain evidence="2">MF-1</strain>
    </source>
</reference>
<evidence type="ECO:0000313" key="3">
    <source>
        <dbReference type="Proteomes" id="UP000765509"/>
    </source>
</evidence>
<accession>A0A9Q3E1J0</accession>
<feature type="compositionally biased region" description="Low complexity" evidence="1">
    <location>
        <begin position="64"/>
        <end position="73"/>
    </location>
</feature>
<evidence type="ECO:0000256" key="1">
    <source>
        <dbReference type="SAM" id="MobiDB-lite"/>
    </source>
</evidence>
<gene>
    <name evidence="2" type="ORF">O181_053961</name>
</gene>
<dbReference type="AlphaFoldDB" id="A0A9Q3E1J0"/>
<proteinExistence type="predicted"/>
<protein>
    <submittedName>
        <fullName evidence="2">Uncharacterized protein</fullName>
    </submittedName>
</protein>